<comment type="caution">
    <text evidence="2">The sequence shown here is derived from an EMBL/GenBank/DDBJ whole genome shotgun (WGS) entry which is preliminary data.</text>
</comment>
<evidence type="ECO:0000259" key="1">
    <source>
        <dbReference type="Pfam" id="PF22936"/>
    </source>
</evidence>
<dbReference type="PANTHER" id="PTHR47592:SF24">
    <property type="entry name" value="BNACNNG30200D PROTEIN"/>
    <property type="match status" value="1"/>
</dbReference>
<protein>
    <recommendedName>
        <fullName evidence="1">Retrovirus-related Pol polyprotein from transposon TNT 1-94-like beta-barrel domain-containing protein</fullName>
    </recommendedName>
</protein>
<name>A0A2G2WVK4_CAPBA</name>
<gene>
    <name evidence="2" type="ORF">CQW23_13486</name>
</gene>
<dbReference type="CDD" id="cd09272">
    <property type="entry name" value="RNase_HI_RT_Ty1"/>
    <property type="match status" value="1"/>
</dbReference>
<dbReference type="AlphaFoldDB" id="A0A2G2WVK4"/>
<reference evidence="3" key="2">
    <citation type="journal article" date="2017" name="J. Anim. Genet.">
        <title>Multiple reference genome sequences of hot pepper reveal the massive evolution of plant disease resistance genes by retroduplication.</title>
        <authorList>
            <person name="Kim S."/>
            <person name="Park J."/>
            <person name="Yeom S.-I."/>
            <person name="Kim Y.-M."/>
            <person name="Seo E."/>
            <person name="Kim K.-T."/>
            <person name="Kim M.-S."/>
            <person name="Lee J.M."/>
            <person name="Cheong K."/>
            <person name="Shin H.-S."/>
            <person name="Kim S.-B."/>
            <person name="Han K."/>
            <person name="Lee J."/>
            <person name="Park M."/>
            <person name="Lee H.-A."/>
            <person name="Lee H.-Y."/>
            <person name="Lee Y."/>
            <person name="Oh S."/>
            <person name="Lee J.H."/>
            <person name="Choi E."/>
            <person name="Choi E."/>
            <person name="Lee S.E."/>
            <person name="Jeon J."/>
            <person name="Kim H."/>
            <person name="Choi G."/>
            <person name="Song H."/>
            <person name="Lee J."/>
            <person name="Lee S.-C."/>
            <person name="Kwon J.-K."/>
            <person name="Lee H.-Y."/>
            <person name="Koo N."/>
            <person name="Hong Y."/>
            <person name="Kim R.W."/>
            <person name="Kang W.-H."/>
            <person name="Huh J.H."/>
            <person name="Kang B.-C."/>
            <person name="Yang T.-J."/>
            <person name="Lee Y.-H."/>
            <person name="Bennetzen J.L."/>
            <person name="Choi D."/>
        </authorList>
    </citation>
    <scope>NUCLEOTIDE SEQUENCE [LARGE SCALE GENOMIC DNA]</scope>
    <source>
        <strain evidence="3">cv. PBC81</strain>
    </source>
</reference>
<dbReference type="Proteomes" id="UP000224567">
    <property type="component" value="Unassembled WGS sequence"/>
</dbReference>
<proteinExistence type="predicted"/>
<dbReference type="EMBL" id="MLFT02000005">
    <property type="protein sequence ID" value="PHT49278.1"/>
    <property type="molecule type" value="Genomic_DNA"/>
</dbReference>
<sequence>MIESNKECNNLCAMFSECNLVGNPREWWMDSGATRHVCANKELFSSFAPAQVEEMIYMANSATAKTFIARSKMESEFIAMDKANEEAKRLQKFLEDIPYWPKTVAPVCIHSDNQAAIGRAGSMMYNGKSRHIRRRHNNIRELLSSGIITVDHVMSKYNMSDPLTKGLSRERVERISKGMGLRSRTSQHGGNST</sequence>
<dbReference type="STRING" id="33114.A0A2G2WVK4"/>
<dbReference type="InterPro" id="IPR054722">
    <property type="entry name" value="PolX-like_BBD"/>
</dbReference>
<organism evidence="2 3">
    <name type="scientific">Capsicum baccatum</name>
    <name type="common">Peruvian pepper</name>
    <dbReference type="NCBI Taxonomy" id="33114"/>
    <lineage>
        <taxon>Eukaryota</taxon>
        <taxon>Viridiplantae</taxon>
        <taxon>Streptophyta</taxon>
        <taxon>Embryophyta</taxon>
        <taxon>Tracheophyta</taxon>
        <taxon>Spermatophyta</taxon>
        <taxon>Magnoliopsida</taxon>
        <taxon>eudicotyledons</taxon>
        <taxon>Gunneridae</taxon>
        <taxon>Pentapetalae</taxon>
        <taxon>asterids</taxon>
        <taxon>lamiids</taxon>
        <taxon>Solanales</taxon>
        <taxon>Solanaceae</taxon>
        <taxon>Solanoideae</taxon>
        <taxon>Capsiceae</taxon>
        <taxon>Capsicum</taxon>
    </lineage>
</organism>
<evidence type="ECO:0000313" key="3">
    <source>
        <dbReference type="Proteomes" id="UP000224567"/>
    </source>
</evidence>
<dbReference type="OrthoDB" id="1645289at2759"/>
<keyword evidence="3" id="KW-1185">Reference proteome</keyword>
<evidence type="ECO:0000313" key="2">
    <source>
        <dbReference type="EMBL" id="PHT49278.1"/>
    </source>
</evidence>
<feature type="domain" description="Retrovirus-related Pol polyprotein from transposon TNT 1-94-like beta-barrel" evidence="1">
    <location>
        <begin position="27"/>
        <end position="65"/>
    </location>
</feature>
<accession>A0A2G2WVK4</accession>
<dbReference type="PANTHER" id="PTHR47592">
    <property type="entry name" value="PBF68 PROTEIN"/>
    <property type="match status" value="1"/>
</dbReference>
<dbReference type="Pfam" id="PF22936">
    <property type="entry name" value="Pol_BBD"/>
    <property type="match status" value="1"/>
</dbReference>
<reference evidence="2 3" key="1">
    <citation type="journal article" date="2017" name="Genome Biol.">
        <title>New reference genome sequences of hot pepper reveal the massive evolution of plant disease-resistance genes by retroduplication.</title>
        <authorList>
            <person name="Kim S."/>
            <person name="Park J."/>
            <person name="Yeom S.I."/>
            <person name="Kim Y.M."/>
            <person name="Seo E."/>
            <person name="Kim K.T."/>
            <person name="Kim M.S."/>
            <person name="Lee J.M."/>
            <person name="Cheong K."/>
            <person name="Shin H.S."/>
            <person name="Kim S.B."/>
            <person name="Han K."/>
            <person name="Lee J."/>
            <person name="Park M."/>
            <person name="Lee H.A."/>
            <person name="Lee H.Y."/>
            <person name="Lee Y."/>
            <person name="Oh S."/>
            <person name="Lee J.H."/>
            <person name="Choi E."/>
            <person name="Choi E."/>
            <person name="Lee S.E."/>
            <person name="Jeon J."/>
            <person name="Kim H."/>
            <person name="Choi G."/>
            <person name="Song H."/>
            <person name="Lee J."/>
            <person name="Lee S.C."/>
            <person name="Kwon J.K."/>
            <person name="Lee H.Y."/>
            <person name="Koo N."/>
            <person name="Hong Y."/>
            <person name="Kim R.W."/>
            <person name="Kang W.H."/>
            <person name="Huh J.H."/>
            <person name="Kang B.C."/>
            <person name="Yang T.J."/>
            <person name="Lee Y.H."/>
            <person name="Bennetzen J.L."/>
            <person name="Choi D."/>
        </authorList>
    </citation>
    <scope>NUCLEOTIDE SEQUENCE [LARGE SCALE GENOMIC DNA]</scope>
    <source>
        <strain evidence="3">cv. PBC81</strain>
    </source>
</reference>